<name>A0A0P8X610_PSEFL</name>
<proteinExistence type="predicted"/>
<gene>
    <name evidence="1" type="ORF">AN403_5620</name>
</gene>
<comment type="caution">
    <text evidence="1">The sequence shown here is derived from an EMBL/GenBank/DDBJ whole genome shotgun (WGS) entry which is preliminary data.</text>
</comment>
<protein>
    <submittedName>
        <fullName evidence="1">Uncharacterized protein</fullName>
    </submittedName>
</protein>
<organism evidence="1 2">
    <name type="scientific">Pseudomonas fluorescens</name>
    <dbReference type="NCBI Taxonomy" id="294"/>
    <lineage>
        <taxon>Bacteria</taxon>
        <taxon>Pseudomonadati</taxon>
        <taxon>Pseudomonadota</taxon>
        <taxon>Gammaproteobacteria</taxon>
        <taxon>Pseudomonadales</taxon>
        <taxon>Pseudomonadaceae</taxon>
        <taxon>Pseudomonas</taxon>
    </lineage>
</organism>
<sequence>MVDGGGQATGDFVLSSATSRSAWPMTIRVHWLPMVLCLPGPSPAVHRQAVCGLVGYAGEQAT</sequence>
<dbReference type="EMBL" id="LJXB01000052">
    <property type="protein sequence ID" value="KPU61560.1"/>
    <property type="molecule type" value="Genomic_DNA"/>
</dbReference>
<evidence type="ECO:0000313" key="1">
    <source>
        <dbReference type="EMBL" id="KPU61560.1"/>
    </source>
</evidence>
<dbReference type="AlphaFoldDB" id="A0A0P8X610"/>
<dbReference type="Proteomes" id="UP000050349">
    <property type="component" value="Unassembled WGS sequence"/>
</dbReference>
<evidence type="ECO:0000313" key="2">
    <source>
        <dbReference type="Proteomes" id="UP000050349"/>
    </source>
</evidence>
<reference evidence="1 2" key="1">
    <citation type="submission" date="2015-09" db="EMBL/GenBank/DDBJ databases">
        <authorList>
            <person name="Jackson K.R."/>
            <person name="Lunt B.L."/>
            <person name="Fisher J.N.B."/>
            <person name="Gardner A.V."/>
            <person name="Bailey M.E."/>
            <person name="Deus L.M."/>
            <person name="Earl A.S."/>
            <person name="Gibby P.D."/>
            <person name="Hartmann K.A."/>
            <person name="Liu J.E."/>
            <person name="Manci A.M."/>
            <person name="Nielsen D.A."/>
            <person name="Solomon M.B."/>
            <person name="Breakwell D.P."/>
            <person name="Burnett S.H."/>
            <person name="Grose J.H."/>
        </authorList>
    </citation>
    <scope>NUCLEOTIDE SEQUENCE [LARGE SCALE GENOMIC DNA]</scope>
    <source>
        <strain evidence="1 2">S613</strain>
    </source>
</reference>
<accession>A0A0P8X610</accession>